<gene>
    <name evidence="3" type="ORF">FHP05_01885</name>
</gene>
<dbReference type="InterPro" id="IPR050268">
    <property type="entry name" value="NADH-dep_flavin_reductase"/>
</dbReference>
<organism evidence="3 4">
    <name type="scientific">Cerasibacillus terrae</name>
    <dbReference type="NCBI Taxonomy" id="2498845"/>
    <lineage>
        <taxon>Bacteria</taxon>
        <taxon>Bacillati</taxon>
        <taxon>Bacillota</taxon>
        <taxon>Bacilli</taxon>
        <taxon>Bacillales</taxon>
        <taxon>Bacillaceae</taxon>
        <taxon>Cerasibacillus</taxon>
    </lineage>
</organism>
<name>A0A5C8P3B7_9BACI</name>
<keyword evidence="4" id="KW-1185">Reference proteome</keyword>
<dbReference type="Proteomes" id="UP000321574">
    <property type="component" value="Unassembled WGS sequence"/>
</dbReference>
<evidence type="ECO:0000313" key="3">
    <source>
        <dbReference type="EMBL" id="TXL67794.1"/>
    </source>
</evidence>
<evidence type="ECO:0000313" key="4">
    <source>
        <dbReference type="Proteomes" id="UP000321574"/>
    </source>
</evidence>
<dbReference type="RefSeq" id="WP_147665531.1">
    <property type="nucleotide sequence ID" value="NZ_VDUW01000001.1"/>
</dbReference>
<protein>
    <submittedName>
        <fullName evidence="3">Flavin reductase family protein</fullName>
    </submittedName>
</protein>
<dbReference type="AlphaFoldDB" id="A0A5C8P3B7"/>
<dbReference type="InterPro" id="IPR002563">
    <property type="entry name" value="Flavin_Rdtase-like_dom"/>
</dbReference>
<dbReference type="SUPFAM" id="SSF50475">
    <property type="entry name" value="FMN-binding split barrel"/>
    <property type="match status" value="1"/>
</dbReference>
<dbReference type="InterPro" id="IPR012349">
    <property type="entry name" value="Split_barrel_FMN-bd"/>
</dbReference>
<dbReference type="PANTHER" id="PTHR30466">
    <property type="entry name" value="FLAVIN REDUCTASE"/>
    <property type="match status" value="1"/>
</dbReference>
<sequence>MDERAFRDAMGKFTTGITIVSLKDKSGNRLGMTVNAFMSISLQPQLIAISIGENASMHPQLLETNTLGISILSEEQKDISMIFSKQKEKDREIPFIDIDGTPVIEDSLATLTCTVKKSIKAGDHTIFIAEVDHLNVNEGNPILYFGGNYRTIEKE</sequence>
<comment type="caution">
    <text evidence="3">The sequence shown here is derived from an EMBL/GenBank/DDBJ whole genome shotgun (WGS) entry which is preliminary data.</text>
</comment>
<dbReference type="OrthoDB" id="9792858at2"/>
<accession>A0A5C8P3B7</accession>
<reference evidence="3 4" key="1">
    <citation type="submission" date="2019-06" db="EMBL/GenBank/DDBJ databases">
        <title>Cerasibacillus sp. nov., isolated from maize field.</title>
        <authorList>
            <person name="Lin S.-Y."/>
            <person name="Tsai C.-F."/>
            <person name="Young C.-C."/>
        </authorList>
    </citation>
    <scope>NUCLEOTIDE SEQUENCE [LARGE SCALE GENOMIC DNA]</scope>
    <source>
        <strain evidence="3 4">CC-CFT480</strain>
    </source>
</reference>
<evidence type="ECO:0000256" key="1">
    <source>
        <dbReference type="ARBA" id="ARBA00023002"/>
    </source>
</evidence>
<dbReference type="GO" id="GO:0042602">
    <property type="term" value="F:riboflavin reductase (NADPH) activity"/>
    <property type="evidence" value="ECO:0007669"/>
    <property type="project" value="TreeGrafter"/>
</dbReference>
<feature type="domain" description="Flavin reductase like" evidence="2">
    <location>
        <begin position="10"/>
        <end position="151"/>
    </location>
</feature>
<dbReference type="GO" id="GO:0010181">
    <property type="term" value="F:FMN binding"/>
    <property type="evidence" value="ECO:0007669"/>
    <property type="project" value="InterPro"/>
</dbReference>
<dbReference type="EMBL" id="VDUW01000001">
    <property type="protein sequence ID" value="TXL67794.1"/>
    <property type="molecule type" value="Genomic_DNA"/>
</dbReference>
<keyword evidence="1" id="KW-0560">Oxidoreductase</keyword>
<proteinExistence type="predicted"/>
<dbReference type="SMART" id="SM00903">
    <property type="entry name" value="Flavin_Reduct"/>
    <property type="match status" value="1"/>
</dbReference>
<dbReference type="Pfam" id="PF01613">
    <property type="entry name" value="Flavin_Reduct"/>
    <property type="match status" value="1"/>
</dbReference>
<evidence type="ECO:0000259" key="2">
    <source>
        <dbReference type="SMART" id="SM00903"/>
    </source>
</evidence>
<dbReference type="Gene3D" id="2.30.110.10">
    <property type="entry name" value="Electron Transport, Fmn-binding Protein, Chain A"/>
    <property type="match status" value="1"/>
</dbReference>
<dbReference type="PANTHER" id="PTHR30466:SF1">
    <property type="entry name" value="FMN REDUCTASE (NADH) RUTF"/>
    <property type="match status" value="1"/>
</dbReference>